<evidence type="ECO:0000313" key="2">
    <source>
        <dbReference type="EMBL" id="QGY32271.1"/>
    </source>
</evidence>
<gene>
    <name evidence="2" type="ORF">CUN67_25095</name>
</gene>
<feature type="transmembrane region" description="Helical" evidence="1">
    <location>
        <begin position="49"/>
        <end position="75"/>
    </location>
</feature>
<name>A0A6B9G3R8_PANCY</name>
<evidence type="ECO:0000256" key="1">
    <source>
        <dbReference type="SAM" id="Phobius"/>
    </source>
</evidence>
<sequence>MTAITTGKLVTAPFLAHRENDDLAVDLSKYTFSHNVMAEPCSSSWKRKLCYGTGILVAGTLVSSVAYIAVAFLGAHKGVLHSSVNTQGDFKSNISGNGDISGSFTEKGGVSLDRKLVDLENHVIAAINSGQKKFEDIPTMGDVFNEMRKDAKFRSFQKRFIAEVDSWGDKVNATRAKKRIDVAFELLDTMDSVKKMLDRVDFGTESGRHGCLLANYKILSDMMKNGGQPTNDYLKCP</sequence>
<proteinExistence type="predicted"/>
<dbReference type="Proteomes" id="UP000502005">
    <property type="component" value="Plasmid pNE1B"/>
</dbReference>
<dbReference type="EMBL" id="CP024770">
    <property type="protein sequence ID" value="QGY32271.1"/>
    <property type="molecule type" value="Genomic_DNA"/>
</dbReference>
<evidence type="ECO:0000313" key="3">
    <source>
        <dbReference type="Proteomes" id="UP000502005"/>
    </source>
</evidence>
<reference evidence="2 3" key="1">
    <citation type="submission" date="2017-11" db="EMBL/GenBank/DDBJ databases">
        <title>Genome sequence of Pantoea cypripedii NE1.</title>
        <authorList>
            <person name="Nascimento F.X."/>
        </authorList>
    </citation>
    <scope>NUCLEOTIDE SEQUENCE [LARGE SCALE GENOMIC DNA]</scope>
    <source>
        <strain evidence="2 3">NE1</strain>
        <plasmid evidence="3">pne1b</plasmid>
    </source>
</reference>
<keyword evidence="1" id="KW-1133">Transmembrane helix</keyword>
<accession>A0A6B9G3R8</accession>
<geneLocation type="plasmid" evidence="3">
    <name>pne1b</name>
</geneLocation>
<keyword evidence="1" id="KW-0472">Membrane</keyword>
<dbReference type="AlphaFoldDB" id="A0A6B9G3R8"/>
<organism evidence="2 3">
    <name type="scientific">Pantoea cypripedii</name>
    <name type="common">Pectobacterium cypripedii</name>
    <name type="synonym">Erwinia cypripedii</name>
    <dbReference type="NCBI Taxonomy" id="55209"/>
    <lineage>
        <taxon>Bacteria</taxon>
        <taxon>Pseudomonadati</taxon>
        <taxon>Pseudomonadota</taxon>
        <taxon>Gammaproteobacteria</taxon>
        <taxon>Enterobacterales</taxon>
        <taxon>Erwiniaceae</taxon>
        <taxon>Pantoea</taxon>
    </lineage>
</organism>
<keyword evidence="1" id="KW-0812">Transmembrane</keyword>
<dbReference type="RefSeq" id="WP_208718165.1">
    <property type="nucleotide sequence ID" value="NZ_CP024770.1"/>
</dbReference>
<protein>
    <submittedName>
        <fullName evidence="2">Uncharacterized protein</fullName>
    </submittedName>
</protein>
<keyword evidence="2" id="KW-0614">Plasmid</keyword>